<reference evidence="1 2" key="1">
    <citation type="journal article" date="2015" name="Genome Announc.">
        <title>Complete genome sequences for 35 biothreat assay-relevant bacillus species.</title>
        <authorList>
            <person name="Johnson S.L."/>
            <person name="Daligault H.E."/>
            <person name="Davenport K.W."/>
            <person name="Jaissle J."/>
            <person name="Frey K.G."/>
            <person name="Ladner J.T."/>
            <person name="Broomall S.M."/>
            <person name="Bishop-Lilly K.A."/>
            <person name="Bruce D.C."/>
            <person name="Gibbons H.S."/>
            <person name="Coyne S.R."/>
            <person name="Lo C.C."/>
            <person name="Meincke L."/>
            <person name="Munk A.C."/>
            <person name="Koroleva G.I."/>
            <person name="Rosenzweig C.N."/>
            <person name="Palacios G.F."/>
            <person name="Redden C.L."/>
            <person name="Minogue T.D."/>
            <person name="Chain P.S."/>
        </authorList>
    </citation>
    <scope>NUCLEOTIDE SEQUENCE [LARGE SCALE GENOMIC DNA]</scope>
    <source>
        <strain evidence="2">ATCC 14581 / DSM 32 / JCM 2506 / NBRC 15308 / NCIMB 9376 / NCTC 10342 / NRRL B-14308 / VKM B-512</strain>
        <plasmid evidence="1 2">pBMV_2</plasmid>
    </source>
</reference>
<dbReference type="GeneID" id="93645777"/>
<name>A0A0B6AX94_PRIM2</name>
<dbReference type="AlphaFoldDB" id="A0A0B6AX94"/>
<gene>
    <name evidence="1" type="ORF">BG04_5748</name>
</gene>
<evidence type="ECO:0000313" key="2">
    <source>
        <dbReference type="Proteomes" id="UP000031829"/>
    </source>
</evidence>
<protein>
    <recommendedName>
        <fullName evidence="3">Ribbon-helix-helix protein CopG domain-containing protein</fullName>
    </recommendedName>
</protein>
<organism evidence="1 2">
    <name type="scientific">Priestia megaterium (strain ATCC 14581 / DSM 32 / CCUG 1817 / JCM 2506 / NBRC 15308 / NCIMB 9376 / NCTC 10342 / NRRL B-14308 / VKM B-512 / Ford 19)</name>
    <name type="common">Bacillus megaterium</name>
    <dbReference type="NCBI Taxonomy" id="1348623"/>
    <lineage>
        <taxon>Bacteria</taxon>
        <taxon>Bacillati</taxon>
        <taxon>Bacillota</taxon>
        <taxon>Bacilli</taxon>
        <taxon>Bacillales</taxon>
        <taxon>Bacillaceae</taxon>
        <taxon>Priestia</taxon>
    </lineage>
</organism>
<dbReference type="Proteomes" id="UP000031829">
    <property type="component" value="Plasmid pBMV_2"/>
</dbReference>
<dbReference type="KEGG" id="bmeg:BG04_5748"/>
<evidence type="ECO:0000313" key="1">
    <source>
        <dbReference type="EMBL" id="AJI25737.1"/>
    </source>
</evidence>
<geneLocation type="plasmid" evidence="1 2">
    <name>pBMV_2</name>
</geneLocation>
<sequence length="85" mass="10028">MEIKIRNVDPIAVKKIDELAKKKKLSRQEFLKGQLETLTLFQAQTDREKELENLVHFNIQTVEKCTEVMETMNQFITELMEGDEE</sequence>
<proteinExistence type="predicted"/>
<accession>A0A0B6AX94</accession>
<dbReference type="EMBL" id="CP009921">
    <property type="protein sequence ID" value="AJI25737.1"/>
    <property type="molecule type" value="Genomic_DNA"/>
</dbReference>
<dbReference type="HOGENOM" id="CLU_176788_0_0_9"/>
<keyword evidence="1" id="KW-0614">Plasmid</keyword>
<evidence type="ECO:0008006" key="3">
    <source>
        <dbReference type="Google" id="ProtNLM"/>
    </source>
</evidence>
<dbReference type="RefSeq" id="WP_034656083.1">
    <property type="nucleotide sequence ID" value="NZ_CP009921.1"/>
</dbReference>